<dbReference type="EMBL" id="JAVHJS010000002">
    <property type="protein sequence ID" value="KAK2866486.1"/>
    <property type="molecule type" value="Genomic_DNA"/>
</dbReference>
<dbReference type="GO" id="GO:0032981">
    <property type="term" value="P:mitochondrial respiratory chain complex I assembly"/>
    <property type="evidence" value="ECO:0007669"/>
    <property type="project" value="InterPro"/>
</dbReference>
<gene>
    <name evidence="1" type="ORF">Q7C36_002542</name>
</gene>
<dbReference type="PANTHER" id="PTHR34561">
    <property type="entry name" value="NADH DEHYDROGENASE [UBIQUINONE] 1 ALPHA SUBCOMPLEX ASSEMBLY FACTOR 8"/>
    <property type="match status" value="1"/>
</dbReference>
<evidence type="ECO:0000313" key="2">
    <source>
        <dbReference type="Proteomes" id="UP001187315"/>
    </source>
</evidence>
<dbReference type="PANTHER" id="PTHR34561:SF1">
    <property type="entry name" value="NADH DEHYDROGENASE [UBIQUINONE] 1 ALPHA SUBCOMPLEX ASSEMBLY FACTOR 8"/>
    <property type="match status" value="1"/>
</dbReference>
<dbReference type="Proteomes" id="UP001187315">
    <property type="component" value="Unassembled WGS sequence"/>
</dbReference>
<protein>
    <recommendedName>
        <fullName evidence="3">NADH:ubiquinone oxidoreductase complex assembly factor 8</fullName>
    </recommendedName>
</protein>
<accession>A0AA88NUM2</accession>
<comment type="caution">
    <text evidence="1">The sequence shown here is derived from an EMBL/GenBank/DDBJ whole genome shotgun (WGS) entry which is preliminary data.</text>
</comment>
<evidence type="ECO:0008006" key="3">
    <source>
        <dbReference type="Google" id="ProtNLM"/>
    </source>
</evidence>
<dbReference type="PROSITE" id="PS51808">
    <property type="entry name" value="CHCH"/>
    <property type="match status" value="1"/>
</dbReference>
<dbReference type="AlphaFoldDB" id="A0AA88NUM2"/>
<reference evidence="1" key="1">
    <citation type="submission" date="2023-08" db="EMBL/GenBank/DDBJ databases">
        <title>Pelteobagrus vachellii genome.</title>
        <authorList>
            <person name="Liu H."/>
        </authorList>
    </citation>
    <scope>NUCLEOTIDE SEQUENCE</scope>
    <source>
        <strain evidence="1">PRFRI_2022a</strain>
        <tissue evidence="1">Muscle</tissue>
    </source>
</reference>
<dbReference type="InterPro" id="IPR034595">
    <property type="entry name" value="NDUFAF8"/>
</dbReference>
<keyword evidence="2" id="KW-1185">Reference proteome</keyword>
<name>A0AA88NUM2_TACVA</name>
<proteinExistence type="predicted"/>
<sequence>MSGRNVWSSSRQRMRRFPELFARCSEEAAAYGKCVASTTTGKQELKKDLCLKEFEALKRCFINAANQRIK</sequence>
<organism evidence="1 2">
    <name type="scientific">Tachysurus vachellii</name>
    <name type="common">Darkbarbel catfish</name>
    <name type="synonym">Pelteobagrus vachellii</name>
    <dbReference type="NCBI Taxonomy" id="175792"/>
    <lineage>
        <taxon>Eukaryota</taxon>
        <taxon>Metazoa</taxon>
        <taxon>Chordata</taxon>
        <taxon>Craniata</taxon>
        <taxon>Vertebrata</taxon>
        <taxon>Euteleostomi</taxon>
        <taxon>Actinopterygii</taxon>
        <taxon>Neopterygii</taxon>
        <taxon>Teleostei</taxon>
        <taxon>Ostariophysi</taxon>
        <taxon>Siluriformes</taxon>
        <taxon>Bagridae</taxon>
        <taxon>Tachysurus</taxon>
    </lineage>
</organism>
<dbReference type="GO" id="GO:0005739">
    <property type="term" value="C:mitochondrion"/>
    <property type="evidence" value="ECO:0007669"/>
    <property type="project" value="InterPro"/>
</dbReference>
<evidence type="ECO:0000313" key="1">
    <source>
        <dbReference type="EMBL" id="KAK2866486.1"/>
    </source>
</evidence>